<comment type="caution">
    <text evidence="6">The sequence shown here is derived from an EMBL/GenBank/DDBJ whole genome shotgun (WGS) entry which is preliminary data.</text>
</comment>
<evidence type="ECO:0000313" key="7">
    <source>
        <dbReference type="Proteomes" id="UP001183629"/>
    </source>
</evidence>
<keyword evidence="2" id="KW-0349">Heme</keyword>
<dbReference type="InterPro" id="IPR012292">
    <property type="entry name" value="Globin/Proto"/>
</dbReference>
<evidence type="ECO:0000256" key="5">
    <source>
        <dbReference type="SAM" id="MobiDB-lite"/>
    </source>
</evidence>
<dbReference type="EMBL" id="JAVDYC010000001">
    <property type="protein sequence ID" value="MDR7328111.1"/>
    <property type="molecule type" value="Genomic_DNA"/>
</dbReference>
<dbReference type="GO" id="GO:0046872">
    <property type="term" value="F:metal ion binding"/>
    <property type="evidence" value="ECO:0007669"/>
    <property type="project" value="UniProtKB-KW"/>
</dbReference>
<organism evidence="6 7">
    <name type="scientific">Catenuloplanes niger</name>
    <dbReference type="NCBI Taxonomy" id="587534"/>
    <lineage>
        <taxon>Bacteria</taxon>
        <taxon>Bacillati</taxon>
        <taxon>Actinomycetota</taxon>
        <taxon>Actinomycetes</taxon>
        <taxon>Micromonosporales</taxon>
        <taxon>Micromonosporaceae</taxon>
        <taxon>Catenuloplanes</taxon>
    </lineage>
</organism>
<dbReference type="GO" id="GO:0020037">
    <property type="term" value="F:heme binding"/>
    <property type="evidence" value="ECO:0007669"/>
    <property type="project" value="InterPro"/>
</dbReference>
<reference evidence="6 7" key="1">
    <citation type="submission" date="2023-07" db="EMBL/GenBank/DDBJ databases">
        <title>Sequencing the genomes of 1000 actinobacteria strains.</title>
        <authorList>
            <person name="Klenk H.-P."/>
        </authorList>
    </citation>
    <scope>NUCLEOTIDE SEQUENCE [LARGE SCALE GENOMIC DNA]</scope>
    <source>
        <strain evidence="6 7">DSM 44711</strain>
    </source>
</reference>
<name>A0AAE3ZY83_9ACTN</name>
<dbReference type="RefSeq" id="WP_310429022.1">
    <property type="nucleotide sequence ID" value="NZ_JAVDYC010000001.1"/>
</dbReference>
<dbReference type="Proteomes" id="UP001183629">
    <property type="component" value="Unassembled WGS sequence"/>
</dbReference>
<keyword evidence="3" id="KW-0479">Metal-binding</keyword>
<keyword evidence="1" id="KW-0813">Transport</keyword>
<dbReference type="InterPro" id="IPR009050">
    <property type="entry name" value="Globin-like_sf"/>
</dbReference>
<keyword evidence="4" id="KW-0408">Iron</keyword>
<dbReference type="AlphaFoldDB" id="A0AAE3ZY83"/>
<evidence type="ECO:0000256" key="2">
    <source>
        <dbReference type="ARBA" id="ARBA00022617"/>
    </source>
</evidence>
<feature type="compositionally biased region" description="Basic and acidic residues" evidence="5">
    <location>
        <begin position="80"/>
        <end position="89"/>
    </location>
</feature>
<keyword evidence="7" id="KW-1185">Reference proteome</keyword>
<protein>
    <submittedName>
        <fullName evidence="6">Truncated hemoglobin YjbI</fullName>
    </submittedName>
</protein>
<evidence type="ECO:0000256" key="4">
    <source>
        <dbReference type="ARBA" id="ARBA00023004"/>
    </source>
</evidence>
<gene>
    <name evidence="6" type="ORF">J2S44_008361</name>
</gene>
<proteinExistence type="predicted"/>
<dbReference type="Gene3D" id="1.10.490.10">
    <property type="entry name" value="Globins"/>
    <property type="match status" value="1"/>
</dbReference>
<accession>A0AAE3ZY83</accession>
<dbReference type="Pfam" id="PF01152">
    <property type="entry name" value="Bac_globin"/>
    <property type="match status" value="1"/>
</dbReference>
<dbReference type="InterPro" id="IPR001486">
    <property type="entry name" value="Hemoglobin_trunc"/>
</dbReference>
<dbReference type="SUPFAM" id="SSF46458">
    <property type="entry name" value="Globin-like"/>
    <property type="match status" value="1"/>
</dbReference>
<dbReference type="GO" id="GO:0019825">
    <property type="term" value="F:oxygen binding"/>
    <property type="evidence" value="ECO:0007669"/>
    <property type="project" value="InterPro"/>
</dbReference>
<evidence type="ECO:0000256" key="1">
    <source>
        <dbReference type="ARBA" id="ARBA00022448"/>
    </source>
</evidence>
<evidence type="ECO:0000313" key="6">
    <source>
        <dbReference type="EMBL" id="MDR7328111.1"/>
    </source>
</evidence>
<feature type="region of interest" description="Disordered" evidence="5">
    <location>
        <begin position="76"/>
        <end position="120"/>
    </location>
</feature>
<evidence type="ECO:0000256" key="3">
    <source>
        <dbReference type="ARBA" id="ARBA00022723"/>
    </source>
</evidence>
<sequence length="120" mass="12843">MTTVHDTAGGHDGLLRLAHAWHTRALADEVVAHAFSHGHHPDHTTRLAAYRSEALGGPPLFSTAVGDETTVVRLHSGNGPHKDMDRRAIDAFAPRSPTSPCPPRSRGFSSTTSLGPPRSR</sequence>